<gene>
    <name evidence="1" type="ORF">BKA23_0303</name>
</gene>
<accession>A0A561E7J1</accession>
<proteinExistence type="predicted"/>
<protein>
    <submittedName>
        <fullName evidence="1">Uncharacterized protein</fullName>
    </submittedName>
</protein>
<sequence>MPNSSATVAPCQWSKPMGPSGVDSLSYCFTFGRSVMKAGQTVSATLAIKNSSGHTIAFSDGPPGQGCAINVQTALNGSHLTITPAFPDDCELQPILATGITTLQVPVSTTYSTCTMTEQPTQTTPTCIGNGGMPPLPTGDYTVTLVASSGDPFTQVAPKHLNLTN</sequence>
<keyword evidence="2" id="KW-1185">Reference proteome</keyword>
<organism evidence="1 2">
    <name type="scientific">Rudaeicoccus suwonensis</name>
    <dbReference type="NCBI Taxonomy" id="657409"/>
    <lineage>
        <taxon>Bacteria</taxon>
        <taxon>Bacillati</taxon>
        <taxon>Actinomycetota</taxon>
        <taxon>Actinomycetes</taxon>
        <taxon>Micrococcales</taxon>
        <taxon>Dermacoccaceae</taxon>
        <taxon>Rudaeicoccus</taxon>
    </lineage>
</organism>
<dbReference type="AlphaFoldDB" id="A0A561E7J1"/>
<name>A0A561E7J1_9MICO</name>
<evidence type="ECO:0000313" key="2">
    <source>
        <dbReference type="Proteomes" id="UP000318297"/>
    </source>
</evidence>
<dbReference type="EMBL" id="VIVQ01000001">
    <property type="protein sequence ID" value="TWE11530.1"/>
    <property type="molecule type" value="Genomic_DNA"/>
</dbReference>
<reference evidence="1 2" key="1">
    <citation type="submission" date="2019-06" db="EMBL/GenBank/DDBJ databases">
        <title>Sequencing the genomes of 1000 actinobacteria strains.</title>
        <authorList>
            <person name="Klenk H.-P."/>
        </authorList>
    </citation>
    <scope>NUCLEOTIDE SEQUENCE [LARGE SCALE GENOMIC DNA]</scope>
    <source>
        <strain evidence="1 2">DSM 19560</strain>
    </source>
</reference>
<evidence type="ECO:0000313" key="1">
    <source>
        <dbReference type="EMBL" id="TWE11530.1"/>
    </source>
</evidence>
<comment type="caution">
    <text evidence="1">The sequence shown here is derived from an EMBL/GenBank/DDBJ whole genome shotgun (WGS) entry which is preliminary data.</text>
</comment>
<dbReference type="Proteomes" id="UP000318297">
    <property type="component" value="Unassembled WGS sequence"/>
</dbReference>